<evidence type="ECO:0000256" key="1">
    <source>
        <dbReference type="SAM" id="MobiDB-lite"/>
    </source>
</evidence>
<gene>
    <name evidence="2" type="ORF">J3U88_30265</name>
</gene>
<proteinExistence type="predicted"/>
<organism evidence="2 3">
    <name type="scientific">Acanthopleuribacter pedis</name>
    <dbReference type="NCBI Taxonomy" id="442870"/>
    <lineage>
        <taxon>Bacteria</taxon>
        <taxon>Pseudomonadati</taxon>
        <taxon>Acidobacteriota</taxon>
        <taxon>Holophagae</taxon>
        <taxon>Acanthopleuribacterales</taxon>
        <taxon>Acanthopleuribacteraceae</taxon>
        <taxon>Acanthopleuribacter</taxon>
    </lineage>
</organism>
<reference evidence="2" key="1">
    <citation type="submission" date="2021-03" db="EMBL/GenBank/DDBJ databases">
        <authorList>
            <person name="Wang G."/>
        </authorList>
    </citation>
    <scope>NUCLEOTIDE SEQUENCE</scope>
    <source>
        <strain evidence="2">KCTC 12899</strain>
    </source>
</reference>
<dbReference type="Gene3D" id="3.40.50.2300">
    <property type="match status" value="1"/>
</dbReference>
<accession>A0A8J7U8P6</accession>
<evidence type="ECO:0000313" key="2">
    <source>
        <dbReference type="EMBL" id="MBO1322791.1"/>
    </source>
</evidence>
<keyword evidence="3" id="KW-1185">Reference proteome</keyword>
<sequence>MPPAYAKKSATVIVVRPLQKEFTDAAEGLEDHIDYDFRLVPFFLSKQDRRRQNVKMKRFHQLVETEQPSMFVLMNNYSVEFMRHFQETYPTYRKVPCLVMMAVFAEKAVSRLPNATGIQYEVPAVTNLVNLRSLMKQPVQRVGVVYRPHLRRFIAEQKALCAKELISLTGIEVQNGWGMPRRIRSALKTLIEDHEVDALWVINDSELLSKRLIRRAWNPALKHFKSPVVTSLENFVSNPNLMGSFAVVPDHYELGRQASDLLSKVKRSHWRAGNLPMRYPFSVRKIVNLDKINAEVLIRKRALMEMDQVISTQPESMLSPKDGSKLSATLTNARRP</sequence>
<protein>
    <submittedName>
        <fullName evidence="2">Uncharacterized protein</fullName>
    </submittedName>
</protein>
<dbReference type="AlphaFoldDB" id="A0A8J7U8P6"/>
<feature type="region of interest" description="Disordered" evidence="1">
    <location>
        <begin position="314"/>
        <end position="336"/>
    </location>
</feature>
<evidence type="ECO:0000313" key="3">
    <source>
        <dbReference type="Proteomes" id="UP000664417"/>
    </source>
</evidence>
<dbReference type="Proteomes" id="UP000664417">
    <property type="component" value="Unassembled WGS sequence"/>
</dbReference>
<dbReference type="EMBL" id="JAFREP010000043">
    <property type="protein sequence ID" value="MBO1322791.1"/>
    <property type="molecule type" value="Genomic_DNA"/>
</dbReference>
<name>A0A8J7U8P6_9BACT</name>
<comment type="caution">
    <text evidence="2">The sequence shown here is derived from an EMBL/GenBank/DDBJ whole genome shotgun (WGS) entry which is preliminary data.</text>
</comment>
<dbReference type="RefSeq" id="WP_207862762.1">
    <property type="nucleotide sequence ID" value="NZ_JAFREP010000043.1"/>
</dbReference>
<feature type="compositionally biased region" description="Polar residues" evidence="1">
    <location>
        <begin position="326"/>
        <end position="336"/>
    </location>
</feature>